<feature type="transmembrane region" description="Helical" evidence="1">
    <location>
        <begin position="108"/>
        <end position="126"/>
    </location>
</feature>
<dbReference type="Proteomes" id="UP000290407">
    <property type="component" value="Unassembled WGS sequence"/>
</dbReference>
<evidence type="ECO:0000313" key="3">
    <source>
        <dbReference type="EMBL" id="RYC68521.1"/>
    </source>
</evidence>
<evidence type="ECO:0000256" key="1">
    <source>
        <dbReference type="SAM" id="Phobius"/>
    </source>
</evidence>
<keyword evidence="1" id="KW-0812">Transmembrane</keyword>
<dbReference type="AlphaFoldDB" id="A0A4Q2ULF9"/>
<evidence type="ECO:0000313" key="4">
    <source>
        <dbReference type="Proteomes" id="UP000290407"/>
    </source>
</evidence>
<name>A0A4Q2ULF9_9BACT</name>
<keyword evidence="1" id="KW-0472">Membrane</keyword>
<feature type="domain" description="Protein-glutamine gamma-glutamyltransferase-like C-terminal" evidence="2">
    <location>
        <begin position="178"/>
        <end position="246"/>
    </location>
</feature>
<organism evidence="3 4">
    <name type="scientific">Spirosoma sordidisoli</name>
    <dbReference type="NCBI Taxonomy" id="2502893"/>
    <lineage>
        <taxon>Bacteria</taxon>
        <taxon>Pseudomonadati</taxon>
        <taxon>Bacteroidota</taxon>
        <taxon>Cytophagia</taxon>
        <taxon>Cytophagales</taxon>
        <taxon>Cytophagaceae</taxon>
        <taxon>Spirosoma</taxon>
    </lineage>
</organism>
<dbReference type="Pfam" id="PF13559">
    <property type="entry name" value="DUF4129"/>
    <property type="match status" value="1"/>
</dbReference>
<keyword evidence="1" id="KW-1133">Transmembrane helix</keyword>
<reference evidence="3 4" key="1">
    <citation type="submission" date="2019-01" db="EMBL/GenBank/DDBJ databases">
        <title>Spirosoma flava sp. nov., a propanil-degrading bacterium isolated from herbicide-contaminated soil.</title>
        <authorList>
            <person name="Zhang L."/>
            <person name="Jiang J.-D."/>
        </authorList>
    </citation>
    <scope>NUCLEOTIDE SEQUENCE [LARGE SCALE GENOMIC DNA]</scope>
    <source>
        <strain evidence="3 4">TY50</strain>
    </source>
</reference>
<protein>
    <submittedName>
        <fullName evidence="3">DUF4129 domain-containing protein</fullName>
    </submittedName>
</protein>
<keyword evidence="4" id="KW-1185">Reference proteome</keyword>
<evidence type="ECO:0000259" key="2">
    <source>
        <dbReference type="Pfam" id="PF13559"/>
    </source>
</evidence>
<accession>A0A4Q2ULF9</accession>
<gene>
    <name evidence="3" type="ORF">EQG79_19410</name>
</gene>
<dbReference type="EMBL" id="SBLB01000005">
    <property type="protein sequence ID" value="RYC68521.1"/>
    <property type="molecule type" value="Genomic_DNA"/>
</dbReference>
<dbReference type="InterPro" id="IPR025403">
    <property type="entry name" value="TgpA-like_C"/>
</dbReference>
<sequence>MHYYLRKLFRAYRPVCLYILLGCQLLTISLLYAQQKPASTTAVVSAPDDRSPVRLRQPDAERLRDLETSRDYQYGTDAPPPDNPVGRFIAYIFGKLRDLMASEAYQNVGQYVLLAVIAGLVIYWLMKAEVLGFLFAQRAQSAGLDYENLSENIHEINFDEAIDEAARLRNYRLATRLLYLQSLKRLTDMGQISYKADKTNRQYVHELAGSPRQADFDELTRQFEFVWYGSFPIDESRFTAVQARFRQFMNSIAGKTTH</sequence>
<dbReference type="RefSeq" id="WP_129603310.1">
    <property type="nucleotide sequence ID" value="NZ_SBLB01000005.1"/>
</dbReference>
<proteinExistence type="predicted"/>
<comment type="caution">
    <text evidence="3">The sequence shown here is derived from an EMBL/GenBank/DDBJ whole genome shotgun (WGS) entry which is preliminary data.</text>
</comment>